<dbReference type="PANTHER" id="PTHR42829:SF1">
    <property type="entry name" value="INORGANIC CARBON TRANSPORTER SUBUNIT DABB-RELATED"/>
    <property type="match status" value="1"/>
</dbReference>
<feature type="transmembrane region" description="Helical" evidence="7">
    <location>
        <begin position="264"/>
        <end position="286"/>
    </location>
</feature>
<reference evidence="10 11" key="1">
    <citation type="submission" date="2015-09" db="EMBL/GenBank/DDBJ databases">
        <title>Genome sequencing project for genomic taxonomy and phylogenomics of Bacillus-like bacteria.</title>
        <authorList>
            <person name="Liu B."/>
            <person name="Wang J."/>
            <person name="Zhu Y."/>
            <person name="Liu G."/>
            <person name="Chen Q."/>
            <person name="Chen Z."/>
            <person name="Lan J."/>
            <person name="Che J."/>
            <person name="Ge C."/>
            <person name="Shi H."/>
            <person name="Pan Z."/>
            <person name="Liu X."/>
        </authorList>
    </citation>
    <scope>NUCLEOTIDE SEQUENCE [LARGE SCALE GENOMIC DNA]</scope>
    <source>
        <strain evidence="10 11">LMG 18435</strain>
    </source>
</reference>
<keyword evidence="4 7" id="KW-0812">Transmembrane</keyword>
<dbReference type="OrthoDB" id="9807568at2"/>
<dbReference type="PRINTS" id="PR01434">
    <property type="entry name" value="NADHDHGNASE5"/>
</dbReference>
<keyword evidence="11" id="KW-1185">Reference proteome</keyword>
<dbReference type="STRING" id="157838.AN964_23720"/>
<evidence type="ECO:0000256" key="2">
    <source>
        <dbReference type="ARBA" id="ARBA00022448"/>
    </source>
</evidence>
<accession>A0A0Q3WRP9</accession>
<dbReference type="RefSeq" id="WP_055742254.1">
    <property type="nucleotide sequence ID" value="NZ_JAAIWL010000002.1"/>
</dbReference>
<dbReference type="PANTHER" id="PTHR42829">
    <property type="entry name" value="NADH-UBIQUINONE OXIDOREDUCTASE CHAIN 5"/>
    <property type="match status" value="1"/>
</dbReference>
<sequence length="509" mass="56450">MLFSLSLSSLLNIFYCVLVISGLSGLLFLYPRIPLRYVNIHIGIVSLPPLVALFALINTKAKGIFGPWHLDSIAWLLAFFVLFLGLIIQRFSVRYLMGDHSYRKYFILFTFTTGAASLAWLSDDLRLMAICWGVTLIGLISLIRLNRGWKVAHEAATISGRLFALSWIAIVLAIIWLSHVTGQWQLSSALKDGSLAHLDSWEKTGINLLLILGVMIPAAQWPFQRWLLESVVAPTPVSAIMHAGLVNAGGIVLTRFSPIFNGDIAQIILLILASISVLIGTGISLVQVDYKRQLVGSTIAQMGFMLIQCALGAYSAAIFHLVFHGLFKATLFLQAGSLVPRLEKSTHGRKNISYSWTVVGYILAILVGASFWLKDMGNGYQLISALIIGWSLSVSWKQLVAFGEGSIDRIAGLLFLGGFTILYLIIHNYLYGWLPVNVYHGNQLSMAILIFIICFLFVCSIIGRWVVQHRSSVYFTVIYLWLVRLGEAQPKAVESHPNYLKFLSQGGNK</sequence>
<comment type="subunit">
    <text evidence="7">Forms a complex with DabA.</text>
</comment>
<comment type="caution">
    <text evidence="10">The sequence shown here is derived from an EMBL/GenBank/DDBJ whole genome shotgun (WGS) entry which is preliminary data.</text>
</comment>
<evidence type="ECO:0000259" key="9">
    <source>
        <dbReference type="Pfam" id="PF00361"/>
    </source>
</evidence>
<dbReference type="PATRIC" id="fig|157838.3.peg.5212"/>
<feature type="transmembrane region" description="Helical" evidence="7">
    <location>
        <begin position="411"/>
        <end position="432"/>
    </location>
</feature>
<name>A0A0Q3WRP9_9BACI</name>
<evidence type="ECO:0000256" key="3">
    <source>
        <dbReference type="ARBA" id="ARBA00022475"/>
    </source>
</evidence>
<evidence type="ECO:0000313" key="10">
    <source>
        <dbReference type="EMBL" id="KQL50653.1"/>
    </source>
</evidence>
<dbReference type="Proteomes" id="UP000051888">
    <property type="component" value="Unassembled WGS sequence"/>
</dbReference>
<evidence type="ECO:0000313" key="11">
    <source>
        <dbReference type="Proteomes" id="UP000051888"/>
    </source>
</evidence>
<feature type="transmembrane region" description="Helical" evidence="7">
    <location>
        <begin position="379"/>
        <end position="399"/>
    </location>
</feature>
<feature type="transmembrane region" description="Helical" evidence="7">
    <location>
        <begin position="105"/>
        <end position="121"/>
    </location>
</feature>
<comment type="subcellular location">
    <subcellularLocation>
        <location evidence="1 7">Cell membrane</location>
        <topology evidence="1 7">Multi-pass membrane protein</topology>
    </subcellularLocation>
    <subcellularLocation>
        <location evidence="8">Membrane</location>
        <topology evidence="8">Multi-pass membrane protein</topology>
    </subcellularLocation>
</comment>
<dbReference type="GO" id="GO:0005886">
    <property type="term" value="C:plasma membrane"/>
    <property type="evidence" value="ECO:0007669"/>
    <property type="project" value="UniProtKB-SubCell"/>
</dbReference>
<protein>
    <recommendedName>
        <fullName evidence="7">Probable inorganic carbon transporter subunit DabB</fullName>
    </recommendedName>
</protein>
<comment type="function">
    <text evidence="7">Part of an energy-coupled inorganic carbon pump.</text>
</comment>
<dbReference type="NCBIfam" id="NF006373">
    <property type="entry name" value="PRK08601.1"/>
    <property type="match status" value="1"/>
</dbReference>
<evidence type="ECO:0000256" key="4">
    <source>
        <dbReference type="ARBA" id="ARBA00022692"/>
    </source>
</evidence>
<organism evidence="10 11">
    <name type="scientific">Heyndrickxia shackletonii</name>
    <dbReference type="NCBI Taxonomy" id="157838"/>
    <lineage>
        <taxon>Bacteria</taxon>
        <taxon>Bacillati</taxon>
        <taxon>Bacillota</taxon>
        <taxon>Bacilli</taxon>
        <taxon>Bacillales</taxon>
        <taxon>Bacillaceae</taxon>
        <taxon>Heyndrickxia</taxon>
    </lineage>
</organism>
<gene>
    <name evidence="7" type="primary">dabB</name>
    <name evidence="10" type="ORF">AN964_23720</name>
</gene>
<evidence type="ECO:0000256" key="1">
    <source>
        <dbReference type="ARBA" id="ARBA00004651"/>
    </source>
</evidence>
<dbReference type="GO" id="GO:0042773">
    <property type="term" value="P:ATP synthesis coupled electron transport"/>
    <property type="evidence" value="ECO:0007669"/>
    <property type="project" value="InterPro"/>
</dbReference>
<keyword evidence="5 7" id="KW-1133">Transmembrane helix</keyword>
<evidence type="ECO:0000256" key="7">
    <source>
        <dbReference type="HAMAP-Rule" id="MF_00862"/>
    </source>
</evidence>
<evidence type="ECO:0000256" key="8">
    <source>
        <dbReference type="RuleBase" id="RU000320"/>
    </source>
</evidence>
<keyword evidence="3 7" id="KW-1003">Cell membrane</keyword>
<evidence type="ECO:0000256" key="6">
    <source>
        <dbReference type="ARBA" id="ARBA00023136"/>
    </source>
</evidence>
<evidence type="ECO:0000256" key="5">
    <source>
        <dbReference type="ARBA" id="ARBA00022989"/>
    </source>
</evidence>
<feature type="transmembrane region" description="Helical" evidence="7">
    <location>
        <begin position="354"/>
        <end position="373"/>
    </location>
</feature>
<dbReference type="InterPro" id="IPR046396">
    <property type="entry name" value="Transporter_DabB"/>
</dbReference>
<comment type="similarity">
    <text evidence="7">Belongs to the inorganic carbon transporter (TC 9.A.2) DabB family.</text>
</comment>
<feature type="transmembrane region" description="Helical" evidence="7">
    <location>
        <begin position="158"/>
        <end position="180"/>
    </location>
</feature>
<feature type="transmembrane region" description="Helical" evidence="7">
    <location>
        <begin position="298"/>
        <end position="319"/>
    </location>
</feature>
<proteinExistence type="inferred from homology"/>
<feature type="transmembrane region" description="Helical" evidence="7">
    <location>
        <begin position="231"/>
        <end position="252"/>
    </location>
</feature>
<keyword evidence="6 7" id="KW-0472">Membrane</keyword>
<dbReference type="GO" id="GO:0003954">
    <property type="term" value="F:NADH dehydrogenase activity"/>
    <property type="evidence" value="ECO:0007669"/>
    <property type="project" value="TreeGrafter"/>
</dbReference>
<feature type="transmembrane region" description="Helical" evidence="7">
    <location>
        <begin position="12"/>
        <end position="30"/>
    </location>
</feature>
<feature type="transmembrane region" description="Helical" evidence="7">
    <location>
        <begin position="444"/>
        <end position="467"/>
    </location>
</feature>
<dbReference type="InterPro" id="IPR003945">
    <property type="entry name" value="NU5C-like"/>
</dbReference>
<dbReference type="Pfam" id="PF00361">
    <property type="entry name" value="Proton_antipo_M"/>
    <property type="match status" value="1"/>
</dbReference>
<dbReference type="GO" id="GO:0008137">
    <property type="term" value="F:NADH dehydrogenase (ubiquinone) activity"/>
    <property type="evidence" value="ECO:0007669"/>
    <property type="project" value="InterPro"/>
</dbReference>
<feature type="transmembrane region" description="Helical" evidence="7">
    <location>
        <begin position="37"/>
        <end position="57"/>
    </location>
</feature>
<feature type="transmembrane region" description="Helical" evidence="7">
    <location>
        <begin position="72"/>
        <end position="93"/>
    </location>
</feature>
<dbReference type="AlphaFoldDB" id="A0A0Q3WRP9"/>
<dbReference type="InterPro" id="IPR001750">
    <property type="entry name" value="ND/Mrp_TM"/>
</dbReference>
<dbReference type="EMBL" id="LJJC01000015">
    <property type="protein sequence ID" value="KQL50653.1"/>
    <property type="molecule type" value="Genomic_DNA"/>
</dbReference>
<dbReference type="HAMAP" id="MF_00862">
    <property type="entry name" value="DabB"/>
    <property type="match status" value="1"/>
</dbReference>
<feature type="domain" description="NADH:quinone oxidoreductase/Mrp antiporter transmembrane" evidence="9">
    <location>
        <begin position="122"/>
        <end position="403"/>
    </location>
</feature>
<dbReference type="GO" id="GO:0015990">
    <property type="term" value="P:electron transport coupled proton transport"/>
    <property type="evidence" value="ECO:0007669"/>
    <property type="project" value="TreeGrafter"/>
</dbReference>
<feature type="transmembrane region" description="Helical" evidence="7">
    <location>
        <begin position="127"/>
        <end position="146"/>
    </location>
</feature>
<keyword evidence="2 7" id="KW-0813">Transport</keyword>